<comment type="caution">
    <text evidence="1">The sequence shown here is derived from an EMBL/GenBank/DDBJ whole genome shotgun (WGS) entry which is preliminary data.</text>
</comment>
<dbReference type="EMBL" id="JBAWSV010000002">
    <property type="protein sequence ID" value="MEI4829387.1"/>
    <property type="molecule type" value="Genomic_DNA"/>
</dbReference>
<evidence type="ECO:0000313" key="2">
    <source>
        <dbReference type="Proteomes" id="UP001367922"/>
    </source>
</evidence>
<evidence type="ECO:0000313" key="1">
    <source>
        <dbReference type="EMBL" id="MEI4829387.1"/>
    </source>
</evidence>
<proteinExistence type="predicted"/>
<reference evidence="1 2" key="1">
    <citation type="submission" date="2024-01" db="EMBL/GenBank/DDBJ databases">
        <title>Seven novel Bacillus-like species.</title>
        <authorList>
            <person name="Liu G."/>
        </authorList>
    </citation>
    <scope>NUCLEOTIDE SEQUENCE [LARGE SCALE GENOMIC DNA]</scope>
    <source>
        <strain evidence="1 2">FJAT-53711</strain>
    </source>
</reference>
<gene>
    <name evidence="1" type="ORF">WAX78_07955</name>
</gene>
<name>A0ABU8FTX2_9BACI</name>
<organism evidence="1 2">
    <name type="scientific">Bacillus yunxiaonensis</name>
    <dbReference type="NCBI Taxonomy" id="3127665"/>
    <lineage>
        <taxon>Bacteria</taxon>
        <taxon>Bacillati</taxon>
        <taxon>Bacillota</taxon>
        <taxon>Bacilli</taxon>
        <taxon>Bacillales</taxon>
        <taxon>Bacillaceae</taxon>
        <taxon>Bacillus</taxon>
    </lineage>
</organism>
<dbReference type="Proteomes" id="UP001367922">
    <property type="component" value="Unassembled WGS sequence"/>
</dbReference>
<dbReference type="InterPro" id="IPR019686">
    <property type="entry name" value="DUF2536"/>
</dbReference>
<dbReference type="Pfam" id="PF10750">
    <property type="entry name" value="DUF2536"/>
    <property type="match status" value="1"/>
</dbReference>
<protein>
    <submittedName>
        <fullName evidence="1">YrzA family protein</fullName>
    </submittedName>
</protein>
<sequence length="71" mass="8435">MSFTFEMMEDKVEFFEAASLASLEKKIIEQIDNNKALMMEVHHVSHQMIMDPESKRPYYSAVVHFKLKKLR</sequence>
<keyword evidence="2" id="KW-1185">Reference proteome</keyword>
<dbReference type="RefSeq" id="WP_336481757.1">
    <property type="nucleotide sequence ID" value="NZ_JBAWSV010000002.1"/>
</dbReference>
<accession>A0ABU8FTX2</accession>